<evidence type="ECO:0000313" key="3">
    <source>
        <dbReference type="Proteomes" id="UP001154282"/>
    </source>
</evidence>
<protein>
    <submittedName>
        <fullName evidence="2">Uncharacterized protein</fullName>
    </submittedName>
</protein>
<dbReference type="EMBL" id="CAMGYJ010000006">
    <property type="protein sequence ID" value="CAI0428888.1"/>
    <property type="molecule type" value="Genomic_DNA"/>
</dbReference>
<accession>A0AAV0L375</accession>
<sequence>MAVAEIQDTPYLLSSCTNLLLWQQRRWIRWAGSDPDGTTSSFTNGLSGSRSRMHPRSLTYGPKECRSRGSAACGCCVHGPRSKNSKAKDEAEGKEEAVEEWNRKMWRRL</sequence>
<evidence type="ECO:0000256" key="1">
    <source>
        <dbReference type="SAM" id="MobiDB-lite"/>
    </source>
</evidence>
<organism evidence="2 3">
    <name type="scientific">Linum tenue</name>
    <dbReference type="NCBI Taxonomy" id="586396"/>
    <lineage>
        <taxon>Eukaryota</taxon>
        <taxon>Viridiplantae</taxon>
        <taxon>Streptophyta</taxon>
        <taxon>Embryophyta</taxon>
        <taxon>Tracheophyta</taxon>
        <taxon>Spermatophyta</taxon>
        <taxon>Magnoliopsida</taxon>
        <taxon>eudicotyledons</taxon>
        <taxon>Gunneridae</taxon>
        <taxon>Pentapetalae</taxon>
        <taxon>rosids</taxon>
        <taxon>fabids</taxon>
        <taxon>Malpighiales</taxon>
        <taxon>Linaceae</taxon>
        <taxon>Linum</taxon>
    </lineage>
</organism>
<name>A0AAV0L375_9ROSI</name>
<feature type="region of interest" description="Disordered" evidence="1">
    <location>
        <begin position="33"/>
        <end position="61"/>
    </location>
</feature>
<dbReference type="AlphaFoldDB" id="A0AAV0L375"/>
<keyword evidence="3" id="KW-1185">Reference proteome</keyword>
<proteinExistence type="predicted"/>
<comment type="caution">
    <text evidence="2">The sequence shown here is derived from an EMBL/GenBank/DDBJ whole genome shotgun (WGS) entry which is preliminary data.</text>
</comment>
<feature type="compositionally biased region" description="Polar residues" evidence="1">
    <location>
        <begin position="36"/>
        <end position="50"/>
    </location>
</feature>
<gene>
    <name evidence="2" type="ORF">LITE_LOCUS21879</name>
</gene>
<evidence type="ECO:0000313" key="2">
    <source>
        <dbReference type="EMBL" id="CAI0428888.1"/>
    </source>
</evidence>
<reference evidence="2" key="1">
    <citation type="submission" date="2022-08" db="EMBL/GenBank/DDBJ databases">
        <authorList>
            <person name="Gutierrez-Valencia J."/>
        </authorList>
    </citation>
    <scope>NUCLEOTIDE SEQUENCE</scope>
</reference>
<dbReference type="Proteomes" id="UP001154282">
    <property type="component" value="Unassembled WGS sequence"/>
</dbReference>